<sequence length="61" mass="7005">MNNRNYTIEWNAMGMDFNYNGSIAIWAADESSAKEKAIQAVSRKMVMDRKLITIKSVKVTY</sequence>
<keyword evidence="2" id="KW-1185">Reference proteome</keyword>
<organism evidence="1 2">
    <name type="scientific">Siminovitchia fordii</name>
    <dbReference type="NCBI Taxonomy" id="254759"/>
    <lineage>
        <taxon>Bacteria</taxon>
        <taxon>Bacillati</taxon>
        <taxon>Bacillota</taxon>
        <taxon>Bacilli</taxon>
        <taxon>Bacillales</taxon>
        <taxon>Bacillaceae</taxon>
        <taxon>Siminovitchia</taxon>
    </lineage>
</organism>
<evidence type="ECO:0000313" key="2">
    <source>
        <dbReference type="Proteomes" id="UP000680279"/>
    </source>
</evidence>
<reference evidence="1 2" key="1">
    <citation type="submission" date="2021-03" db="EMBL/GenBank/DDBJ databases">
        <title>Antimicrobial resistance genes in bacteria isolated from Japanese honey, and their potential for conferring macrolide and lincosamide resistance in the American foulbrood pathogen Paenibacillus larvae.</title>
        <authorList>
            <person name="Okamoto M."/>
            <person name="Kumagai M."/>
            <person name="Kanamori H."/>
            <person name="Takamatsu D."/>
        </authorList>
    </citation>
    <scope>NUCLEOTIDE SEQUENCE [LARGE SCALE GENOMIC DNA]</scope>
    <source>
        <strain evidence="1 2">J1TS3</strain>
    </source>
</reference>
<evidence type="ECO:0000313" key="1">
    <source>
        <dbReference type="EMBL" id="GIN22629.1"/>
    </source>
</evidence>
<proteinExistence type="predicted"/>
<accession>A0ABQ4KA76</accession>
<protein>
    <submittedName>
        <fullName evidence="1">Uncharacterized protein</fullName>
    </submittedName>
</protein>
<name>A0ABQ4KA76_9BACI</name>
<comment type="caution">
    <text evidence="1">The sequence shown here is derived from an EMBL/GenBank/DDBJ whole genome shotgun (WGS) entry which is preliminary data.</text>
</comment>
<dbReference type="EMBL" id="BOQT01000018">
    <property type="protein sequence ID" value="GIN22629.1"/>
    <property type="molecule type" value="Genomic_DNA"/>
</dbReference>
<dbReference type="Proteomes" id="UP000680279">
    <property type="component" value="Unassembled WGS sequence"/>
</dbReference>
<gene>
    <name evidence="1" type="ORF">J1TS3_37630</name>
</gene>
<dbReference type="RefSeq" id="WP_212963741.1">
    <property type="nucleotide sequence ID" value="NZ_BOQT01000018.1"/>
</dbReference>